<dbReference type="InterPro" id="IPR025877">
    <property type="entry name" value="MobA-like_NTP_Trfase"/>
</dbReference>
<evidence type="ECO:0000259" key="3">
    <source>
        <dbReference type="Pfam" id="PF12804"/>
    </source>
</evidence>
<sequence length="249" mass="28529">MKTRALILAAGRGSRMGAETASKPKCFTLLQGKRLLDWQLEAIRNAGIENISIVTGYKSELFDEGLPTFHNPRWNETNMVGSLFYADDFEGNTLISYSDIVYKSEHIVKLNQAEADITITADSKWESLWNLRFEDPLDDAETFKSDENNQLTEIGQKTDDISNIEAQYMGLIKLTAKGWRKIKEVYESLDQKQKDKMDMTSLLNLLIDRGISVNVVFIDGGWCESDAYSDVLAYEKEIKTNSNWEHYWR</sequence>
<dbReference type="PANTHER" id="PTHR43584:SF8">
    <property type="entry name" value="N-ACETYLMURAMATE ALPHA-1-PHOSPHATE URIDYLYLTRANSFERASE"/>
    <property type="match status" value="1"/>
</dbReference>
<keyword evidence="2" id="KW-0548">Nucleotidyltransferase</keyword>
<accession>A0A2U2XGS0</accession>
<dbReference type="RefSeq" id="WP_109358076.1">
    <property type="nucleotide sequence ID" value="NZ_QFRJ01000001.1"/>
</dbReference>
<organism evidence="4 5">
    <name type="scientific">Brumimicrobium oceani</name>
    <dbReference type="NCBI Taxonomy" id="2100725"/>
    <lineage>
        <taxon>Bacteria</taxon>
        <taxon>Pseudomonadati</taxon>
        <taxon>Bacteroidota</taxon>
        <taxon>Flavobacteriia</taxon>
        <taxon>Flavobacteriales</taxon>
        <taxon>Crocinitomicaceae</taxon>
        <taxon>Brumimicrobium</taxon>
    </lineage>
</organism>
<name>A0A2U2XGS0_9FLAO</name>
<dbReference type="PANTHER" id="PTHR43584">
    <property type="entry name" value="NUCLEOTIDYL TRANSFERASE"/>
    <property type="match status" value="1"/>
</dbReference>
<evidence type="ECO:0000313" key="4">
    <source>
        <dbReference type="EMBL" id="PWH86998.1"/>
    </source>
</evidence>
<evidence type="ECO:0000313" key="5">
    <source>
        <dbReference type="Proteomes" id="UP000245370"/>
    </source>
</evidence>
<keyword evidence="5" id="KW-1185">Reference proteome</keyword>
<dbReference type="EMBL" id="QFRJ01000001">
    <property type="protein sequence ID" value="PWH86998.1"/>
    <property type="molecule type" value="Genomic_DNA"/>
</dbReference>
<dbReference type="AlphaFoldDB" id="A0A2U2XGS0"/>
<protein>
    <submittedName>
        <fullName evidence="4">Nucleotidyl transferase</fullName>
    </submittedName>
</protein>
<evidence type="ECO:0000256" key="2">
    <source>
        <dbReference type="ARBA" id="ARBA00022695"/>
    </source>
</evidence>
<gene>
    <name evidence="4" type="ORF">DIT68_01705</name>
</gene>
<dbReference type="GO" id="GO:0016779">
    <property type="term" value="F:nucleotidyltransferase activity"/>
    <property type="evidence" value="ECO:0007669"/>
    <property type="project" value="UniProtKB-KW"/>
</dbReference>
<dbReference type="Proteomes" id="UP000245370">
    <property type="component" value="Unassembled WGS sequence"/>
</dbReference>
<evidence type="ECO:0000256" key="1">
    <source>
        <dbReference type="ARBA" id="ARBA00022679"/>
    </source>
</evidence>
<comment type="caution">
    <text evidence="4">The sequence shown here is derived from an EMBL/GenBank/DDBJ whole genome shotgun (WGS) entry which is preliminary data.</text>
</comment>
<dbReference type="Gene3D" id="3.90.550.10">
    <property type="entry name" value="Spore Coat Polysaccharide Biosynthesis Protein SpsA, Chain A"/>
    <property type="match status" value="1"/>
</dbReference>
<dbReference type="Pfam" id="PF12804">
    <property type="entry name" value="NTP_transf_3"/>
    <property type="match status" value="1"/>
</dbReference>
<dbReference type="OrthoDB" id="9779263at2"/>
<reference evidence="4 5" key="2">
    <citation type="submission" date="2018-05" db="EMBL/GenBank/DDBJ databases">
        <authorList>
            <person name="Lanie J.A."/>
            <person name="Ng W.-L."/>
            <person name="Kazmierczak K.M."/>
            <person name="Andrzejewski T.M."/>
            <person name="Davidsen T.M."/>
            <person name="Wayne K.J."/>
            <person name="Tettelin H."/>
            <person name="Glass J.I."/>
            <person name="Rusch D."/>
            <person name="Podicherti R."/>
            <person name="Tsui H.-C.T."/>
            <person name="Winkler M.E."/>
        </authorList>
    </citation>
    <scope>NUCLEOTIDE SEQUENCE [LARGE SCALE GENOMIC DNA]</scope>
    <source>
        <strain evidence="4 5">C305</strain>
    </source>
</reference>
<dbReference type="InterPro" id="IPR050065">
    <property type="entry name" value="GlmU-like"/>
</dbReference>
<feature type="domain" description="MobA-like NTP transferase" evidence="3">
    <location>
        <begin position="5"/>
        <end position="113"/>
    </location>
</feature>
<proteinExistence type="predicted"/>
<dbReference type="InterPro" id="IPR029044">
    <property type="entry name" value="Nucleotide-diphossugar_trans"/>
</dbReference>
<dbReference type="CDD" id="cd02523">
    <property type="entry name" value="PC_cytidylyltransferase"/>
    <property type="match status" value="1"/>
</dbReference>
<dbReference type="SUPFAM" id="SSF53448">
    <property type="entry name" value="Nucleotide-diphospho-sugar transferases"/>
    <property type="match status" value="1"/>
</dbReference>
<reference evidence="4 5" key="1">
    <citation type="submission" date="2018-05" db="EMBL/GenBank/DDBJ databases">
        <title>Brumimicrobium oceani sp. nov., isolated from coastal sediment.</title>
        <authorList>
            <person name="Kou Y."/>
        </authorList>
    </citation>
    <scope>NUCLEOTIDE SEQUENCE [LARGE SCALE GENOMIC DNA]</scope>
    <source>
        <strain evidence="4 5">C305</strain>
    </source>
</reference>
<keyword evidence="1 4" id="KW-0808">Transferase</keyword>